<organism evidence="1 2">
    <name type="scientific">Teratosphaeria destructans</name>
    <dbReference type="NCBI Taxonomy" id="418781"/>
    <lineage>
        <taxon>Eukaryota</taxon>
        <taxon>Fungi</taxon>
        <taxon>Dikarya</taxon>
        <taxon>Ascomycota</taxon>
        <taxon>Pezizomycotina</taxon>
        <taxon>Dothideomycetes</taxon>
        <taxon>Dothideomycetidae</taxon>
        <taxon>Mycosphaerellales</taxon>
        <taxon>Teratosphaeriaceae</taxon>
        <taxon>Teratosphaeria</taxon>
    </lineage>
</organism>
<dbReference type="Proteomes" id="UP001138500">
    <property type="component" value="Unassembled WGS sequence"/>
</dbReference>
<name>A0A9W7SVB9_9PEZI</name>
<sequence length="178" mass="19070">MWDVEAQCFDMGAEPVQGRQLGRLGEGARPEGDLQVIEQRWRSPSAEVMAGKSQACQIGLRDERQEGMAALVVQPESEKGAAVAKDEAADGGVAVGGCWVGLSDSSSGLNAREGRVHLSLWVSISPKRSLLHPVLELAADVAEAADEMLANEAARDGLFARTDLGRSCLVHILQDWKH</sequence>
<proteinExistence type="predicted"/>
<dbReference type="EMBL" id="RIBY02001046">
    <property type="protein sequence ID" value="KAH9833905.1"/>
    <property type="molecule type" value="Genomic_DNA"/>
</dbReference>
<evidence type="ECO:0000313" key="2">
    <source>
        <dbReference type="Proteomes" id="UP001138500"/>
    </source>
</evidence>
<evidence type="ECO:0000313" key="1">
    <source>
        <dbReference type="EMBL" id="KAH9833905.1"/>
    </source>
</evidence>
<comment type="caution">
    <text evidence="1">The sequence shown here is derived from an EMBL/GenBank/DDBJ whole genome shotgun (WGS) entry which is preliminary data.</text>
</comment>
<reference evidence="1 2" key="1">
    <citation type="journal article" date="2018" name="IMA Fungus">
        <title>IMA Genome-F 10: Nine draft genome sequences of Claviceps purpurea s.lat., including C. arundinis, C. humidiphila, and C. cf. spartinae, pseudomolecules for the pitch canker pathogen Fusarium circinatum, draft genome of Davidsoniella eucalypti, Grosmannia galeiformis, Quambalaria eucalypti, and Teratosphaeria destructans.</title>
        <authorList>
            <person name="Wingfield B.D."/>
            <person name="Liu M."/>
            <person name="Nguyen H.D."/>
            <person name="Lane F.A."/>
            <person name="Morgan S.W."/>
            <person name="De Vos L."/>
            <person name="Wilken P.M."/>
            <person name="Duong T.A."/>
            <person name="Aylward J."/>
            <person name="Coetzee M.P."/>
            <person name="Dadej K."/>
            <person name="De Beer Z.W."/>
            <person name="Findlay W."/>
            <person name="Havenga M."/>
            <person name="Kolarik M."/>
            <person name="Menzies J.G."/>
            <person name="Naidoo K."/>
            <person name="Pochopski O."/>
            <person name="Shoukouhi P."/>
            <person name="Santana Q.C."/>
            <person name="Seifert K.A."/>
            <person name="Soal N."/>
            <person name="Steenkamp E.T."/>
            <person name="Tatham C.T."/>
            <person name="van der Nest M.A."/>
            <person name="Wingfield M.J."/>
        </authorList>
    </citation>
    <scope>NUCLEOTIDE SEQUENCE [LARGE SCALE GENOMIC DNA]</scope>
    <source>
        <strain evidence="1">CMW44962</strain>
    </source>
</reference>
<protein>
    <submittedName>
        <fullName evidence="1">Uncharacterized protein</fullName>
    </submittedName>
</protein>
<reference evidence="1 2" key="2">
    <citation type="journal article" date="2021" name="Curr. Genet.">
        <title>Genetic response to nitrogen starvation in the aggressive Eucalyptus foliar pathogen Teratosphaeria destructans.</title>
        <authorList>
            <person name="Havenga M."/>
            <person name="Wingfield B.D."/>
            <person name="Wingfield M.J."/>
            <person name="Dreyer L.L."/>
            <person name="Roets F."/>
            <person name="Aylward J."/>
        </authorList>
    </citation>
    <scope>NUCLEOTIDE SEQUENCE [LARGE SCALE GENOMIC DNA]</scope>
    <source>
        <strain evidence="1">CMW44962</strain>
    </source>
</reference>
<dbReference type="AlphaFoldDB" id="A0A9W7SVB9"/>
<gene>
    <name evidence="1" type="ORF">Tdes44962_MAKER08738</name>
</gene>
<keyword evidence="2" id="KW-1185">Reference proteome</keyword>
<accession>A0A9W7SVB9</accession>